<dbReference type="SUPFAM" id="SSF53613">
    <property type="entry name" value="Ribokinase-like"/>
    <property type="match status" value="1"/>
</dbReference>
<organism evidence="7 8">
    <name type="scientific">Blyttiomyces helicus</name>
    <dbReference type="NCBI Taxonomy" id="388810"/>
    <lineage>
        <taxon>Eukaryota</taxon>
        <taxon>Fungi</taxon>
        <taxon>Fungi incertae sedis</taxon>
        <taxon>Chytridiomycota</taxon>
        <taxon>Chytridiomycota incertae sedis</taxon>
        <taxon>Chytridiomycetes</taxon>
        <taxon>Chytridiomycetes incertae sedis</taxon>
        <taxon>Blyttiomyces</taxon>
    </lineage>
</organism>
<name>A0A4P9VX53_9FUNG</name>
<dbReference type="GO" id="GO:0009443">
    <property type="term" value="P:pyridoxal 5'-phosphate salvage"/>
    <property type="evidence" value="ECO:0007669"/>
    <property type="project" value="InterPro"/>
</dbReference>
<dbReference type="EC" id="2.7.1.35" evidence="2"/>
<dbReference type="Gene3D" id="3.40.1190.20">
    <property type="match status" value="1"/>
</dbReference>
<dbReference type="AlphaFoldDB" id="A0A4P9VX53"/>
<evidence type="ECO:0000256" key="6">
    <source>
        <dbReference type="ARBA" id="ARBA00022840"/>
    </source>
</evidence>
<accession>A0A4P9VX53</accession>
<sequence>MLLLTETKITTLSSALSSISKLHALGPNTVIVTSADLTDDAAPTSTPHLHLIASQQRADGPSTQFTVSFPKRSGVFTGTGDLFVALLLAHCSETDLRAACERAVATMQAVLQETVESWGAEATWNDDVGVEGGRKSAAFMRAHELRIVASKRFIEAPEVVYRAVDIPNL</sequence>
<dbReference type="GO" id="GO:0005524">
    <property type="term" value="F:ATP binding"/>
    <property type="evidence" value="ECO:0007669"/>
    <property type="project" value="UniProtKB-KW"/>
</dbReference>
<dbReference type="OrthoDB" id="2104723at2759"/>
<dbReference type="GO" id="GO:0008478">
    <property type="term" value="F:pyridoxal kinase activity"/>
    <property type="evidence" value="ECO:0007669"/>
    <property type="project" value="UniProtKB-EC"/>
</dbReference>
<keyword evidence="4" id="KW-0547">Nucleotide-binding</keyword>
<evidence type="ECO:0000256" key="2">
    <source>
        <dbReference type="ARBA" id="ARBA00012104"/>
    </source>
</evidence>
<keyword evidence="3" id="KW-0808">Transferase</keyword>
<dbReference type="EMBL" id="ML000267">
    <property type="protein sequence ID" value="RKO84301.1"/>
    <property type="molecule type" value="Genomic_DNA"/>
</dbReference>
<comment type="similarity">
    <text evidence="1">Belongs to the pyridoxine kinase family.</text>
</comment>
<evidence type="ECO:0000256" key="5">
    <source>
        <dbReference type="ARBA" id="ARBA00022777"/>
    </source>
</evidence>
<dbReference type="GO" id="GO:0005829">
    <property type="term" value="C:cytosol"/>
    <property type="evidence" value="ECO:0007669"/>
    <property type="project" value="TreeGrafter"/>
</dbReference>
<gene>
    <name evidence="7" type="ORF">BDK51DRAFT_51963</name>
</gene>
<evidence type="ECO:0000313" key="8">
    <source>
        <dbReference type="Proteomes" id="UP000269721"/>
    </source>
</evidence>
<evidence type="ECO:0000256" key="4">
    <source>
        <dbReference type="ARBA" id="ARBA00022741"/>
    </source>
</evidence>
<dbReference type="InterPro" id="IPR004625">
    <property type="entry name" value="PyrdxlKinase"/>
</dbReference>
<evidence type="ECO:0000313" key="7">
    <source>
        <dbReference type="EMBL" id="RKO84301.1"/>
    </source>
</evidence>
<dbReference type="PANTHER" id="PTHR10534:SF2">
    <property type="entry name" value="PYRIDOXAL KINASE"/>
    <property type="match status" value="1"/>
</dbReference>
<keyword evidence="5" id="KW-0418">Kinase</keyword>
<evidence type="ECO:0000256" key="1">
    <source>
        <dbReference type="ARBA" id="ARBA00008805"/>
    </source>
</evidence>
<dbReference type="Proteomes" id="UP000269721">
    <property type="component" value="Unassembled WGS sequence"/>
</dbReference>
<protein>
    <recommendedName>
        <fullName evidence="2">pyridoxal kinase</fullName>
        <ecNumber evidence="2">2.7.1.35</ecNumber>
    </recommendedName>
</protein>
<dbReference type="InterPro" id="IPR029056">
    <property type="entry name" value="Ribokinase-like"/>
</dbReference>
<proteinExistence type="inferred from homology"/>
<keyword evidence="8" id="KW-1185">Reference proteome</keyword>
<keyword evidence="6" id="KW-0067">ATP-binding</keyword>
<reference evidence="8" key="1">
    <citation type="journal article" date="2018" name="Nat. Microbiol.">
        <title>Leveraging single-cell genomics to expand the fungal tree of life.</title>
        <authorList>
            <person name="Ahrendt S.R."/>
            <person name="Quandt C.A."/>
            <person name="Ciobanu D."/>
            <person name="Clum A."/>
            <person name="Salamov A."/>
            <person name="Andreopoulos B."/>
            <person name="Cheng J.F."/>
            <person name="Woyke T."/>
            <person name="Pelin A."/>
            <person name="Henrissat B."/>
            <person name="Reynolds N.K."/>
            <person name="Benny G.L."/>
            <person name="Smith M.E."/>
            <person name="James T.Y."/>
            <person name="Grigoriev I.V."/>
        </authorList>
    </citation>
    <scope>NUCLEOTIDE SEQUENCE [LARGE SCALE GENOMIC DNA]</scope>
</reference>
<dbReference type="PANTHER" id="PTHR10534">
    <property type="entry name" value="PYRIDOXAL KINASE"/>
    <property type="match status" value="1"/>
</dbReference>
<evidence type="ECO:0000256" key="3">
    <source>
        <dbReference type="ARBA" id="ARBA00022679"/>
    </source>
</evidence>